<reference evidence="2" key="1">
    <citation type="submission" date="2021-08" db="EMBL/GenBank/DDBJ databases">
        <title>Hoeflea bacterium WL0058 sp. nov., isolated from the sediment.</title>
        <authorList>
            <person name="Wang L."/>
            <person name="Zhang D."/>
        </authorList>
    </citation>
    <scope>NUCLEOTIDE SEQUENCE</scope>
    <source>
        <strain evidence="2">WL0058</strain>
    </source>
</reference>
<evidence type="ECO:0000313" key="2">
    <source>
        <dbReference type="EMBL" id="MBW8635666.1"/>
    </source>
</evidence>
<gene>
    <name evidence="2" type="ORF">K1W69_00585</name>
</gene>
<dbReference type="Proteomes" id="UP001196509">
    <property type="component" value="Unassembled WGS sequence"/>
</dbReference>
<protein>
    <submittedName>
        <fullName evidence="2">PaaI family thioesterase</fullName>
    </submittedName>
</protein>
<keyword evidence="3" id="KW-1185">Reference proteome</keyword>
<dbReference type="SUPFAM" id="SSF54637">
    <property type="entry name" value="Thioesterase/thiol ester dehydrase-isomerase"/>
    <property type="match status" value="1"/>
</dbReference>
<name>A0AAE2ZGB3_9HYPH</name>
<dbReference type="Pfam" id="PF13622">
    <property type="entry name" value="4HBT_3"/>
    <property type="match status" value="1"/>
</dbReference>
<organism evidence="2 3">
    <name type="scientific">Flavimaribacter sediminis</name>
    <dbReference type="NCBI Taxonomy" id="2865987"/>
    <lineage>
        <taxon>Bacteria</taxon>
        <taxon>Pseudomonadati</taxon>
        <taxon>Pseudomonadota</taxon>
        <taxon>Alphaproteobacteria</taxon>
        <taxon>Hyphomicrobiales</taxon>
        <taxon>Rhizobiaceae</taxon>
        <taxon>Flavimaribacter</taxon>
    </lineage>
</organism>
<feature type="domain" description="Acyl-CoA thioesterase-like N-terminal HotDog" evidence="1">
    <location>
        <begin position="48"/>
        <end position="131"/>
    </location>
</feature>
<comment type="caution">
    <text evidence="2">The sequence shown here is derived from an EMBL/GenBank/DDBJ whole genome shotgun (WGS) entry which is preliminary data.</text>
</comment>
<dbReference type="InterPro" id="IPR029069">
    <property type="entry name" value="HotDog_dom_sf"/>
</dbReference>
<sequence length="139" mass="15121">MLDKHDVAKIIPQVFAPWVQDLAIEVTSIDDNLARFTIPENDRLVRIGGIVCGQALSAFADTAMVLALCARFDGFRPVTTVDQTTSFMKPIRNLGVKCDVEILRLGRQMAFLRAILCEQGGAPAASVSGSYMLPPPDKT</sequence>
<proteinExistence type="predicted"/>
<evidence type="ECO:0000259" key="1">
    <source>
        <dbReference type="Pfam" id="PF13622"/>
    </source>
</evidence>
<evidence type="ECO:0000313" key="3">
    <source>
        <dbReference type="Proteomes" id="UP001196509"/>
    </source>
</evidence>
<dbReference type="EMBL" id="JAICBX010000001">
    <property type="protein sequence ID" value="MBW8635666.1"/>
    <property type="molecule type" value="Genomic_DNA"/>
</dbReference>
<accession>A0AAE2ZGB3</accession>
<dbReference type="RefSeq" id="WP_220226395.1">
    <property type="nucleotide sequence ID" value="NZ_JAICBX010000001.1"/>
</dbReference>
<dbReference type="CDD" id="cd03443">
    <property type="entry name" value="PaaI_thioesterase"/>
    <property type="match status" value="1"/>
</dbReference>
<dbReference type="Gene3D" id="3.10.129.10">
    <property type="entry name" value="Hotdog Thioesterase"/>
    <property type="match status" value="1"/>
</dbReference>
<dbReference type="AlphaFoldDB" id="A0AAE2ZGB3"/>
<dbReference type="InterPro" id="IPR049449">
    <property type="entry name" value="TesB_ACOT8-like_N"/>
</dbReference>